<dbReference type="Proteomes" id="UP001206331">
    <property type="component" value="Unassembled WGS sequence"/>
</dbReference>
<organism evidence="1 2">
    <name type="scientific">Actinobacillus suis</name>
    <dbReference type="NCBI Taxonomy" id="716"/>
    <lineage>
        <taxon>Bacteria</taxon>
        <taxon>Pseudomonadati</taxon>
        <taxon>Pseudomonadota</taxon>
        <taxon>Gammaproteobacteria</taxon>
        <taxon>Pasteurellales</taxon>
        <taxon>Pasteurellaceae</taxon>
        <taxon>Actinobacillus</taxon>
    </lineage>
</organism>
<proteinExistence type="predicted"/>
<protein>
    <submittedName>
        <fullName evidence="1">Uncharacterized protein</fullName>
    </submittedName>
</protein>
<evidence type="ECO:0000313" key="2">
    <source>
        <dbReference type="Proteomes" id="UP001206331"/>
    </source>
</evidence>
<reference evidence="1 2" key="1">
    <citation type="submission" date="2021-12" db="EMBL/GenBank/DDBJ databases">
        <title>Identification and characterization of A. suis stains in western Canada.</title>
        <authorList>
            <person name="Kulathunga D.G.R.S."/>
            <person name="De Oliveira Costa M."/>
        </authorList>
    </citation>
    <scope>NUCLEOTIDE SEQUENCE [LARGE SCALE GENOMIC DNA]</scope>
    <source>
        <strain evidence="1 2">18_292</strain>
    </source>
</reference>
<dbReference type="GeneID" id="34290776"/>
<keyword evidence="2" id="KW-1185">Reference proteome</keyword>
<dbReference type="RefSeq" id="WP_014991393.1">
    <property type="nucleotide sequence ID" value="NZ_CP090556.1"/>
</dbReference>
<evidence type="ECO:0000313" key="1">
    <source>
        <dbReference type="EMBL" id="MCQ9628996.1"/>
    </source>
</evidence>
<comment type="caution">
    <text evidence="1">The sequence shown here is derived from an EMBL/GenBank/DDBJ whole genome shotgun (WGS) entry which is preliminary data.</text>
</comment>
<name>A0ABT1WSI1_ACTSU</name>
<dbReference type="EMBL" id="JAJUPA010000001">
    <property type="protein sequence ID" value="MCQ9628996.1"/>
    <property type="molecule type" value="Genomic_DNA"/>
</dbReference>
<accession>A0ABT1WSI1</accession>
<gene>
    <name evidence="1" type="ORF">LZL92_01710</name>
</gene>
<sequence>MRNQAVKQPVQATTLTAEDIQTIKKSRSQLWQVLSIIRIMSQSNYEEPIDYGVALEGVAELMDKALSELEEMSV</sequence>